<dbReference type="AlphaFoldDB" id="C4YAX0"/>
<dbReference type="Proteomes" id="UP000007703">
    <property type="component" value="Unassembled WGS sequence"/>
</dbReference>
<accession>C4YAX0</accession>
<protein>
    <submittedName>
        <fullName evidence="1">Uncharacterized protein</fullName>
    </submittedName>
</protein>
<organism evidence="1 2">
    <name type="scientific">Clavispora lusitaniae (strain ATCC 42720)</name>
    <name type="common">Yeast</name>
    <name type="synonym">Candida lusitaniae</name>
    <dbReference type="NCBI Taxonomy" id="306902"/>
    <lineage>
        <taxon>Eukaryota</taxon>
        <taxon>Fungi</taxon>
        <taxon>Dikarya</taxon>
        <taxon>Ascomycota</taxon>
        <taxon>Saccharomycotina</taxon>
        <taxon>Pichiomycetes</taxon>
        <taxon>Metschnikowiaceae</taxon>
        <taxon>Clavispora</taxon>
    </lineage>
</organism>
<gene>
    <name evidence="1" type="ORF">CLUG_05435</name>
</gene>
<reference evidence="1 2" key="1">
    <citation type="journal article" date="2009" name="Nature">
        <title>Evolution of pathogenicity and sexual reproduction in eight Candida genomes.</title>
        <authorList>
            <person name="Butler G."/>
            <person name="Rasmussen M.D."/>
            <person name="Lin M.F."/>
            <person name="Santos M.A."/>
            <person name="Sakthikumar S."/>
            <person name="Munro C.A."/>
            <person name="Rheinbay E."/>
            <person name="Grabherr M."/>
            <person name="Forche A."/>
            <person name="Reedy J.L."/>
            <person name="Agrafioti I."/>
            <person name="Arnaud M.B."/>
            <person name="Bates S."/>
            <person name="Brown A.J."/>
            <person name="Brunke S."/>
            <person name="Costanzo M.C."/>
            <person name="Fitzpatrick D.A."/>
            <person name="de Groot P.W."/>
            <person name="Harris D."/>
            <person name="Hoyer L.L."/>
            <person name="Hube B."/>
            <person name="Klis F.M."/>
            <person name="Kodira C."/>
            <person name="Lennard N."/>
            <person name="Logue M.E."/>
            <person name="Martin R."/>
            <person name="Neiman A.M."/>
            <person name="Nikolaou E."/>
            <person name="Quail M.A."/>
            <person name="Quinn J."/>
            <person name="Santos M.C."/>
            <person name="Schmitzberger F.F."/>
            <person name="Sherlock G."/>
            <person name="Shah P."/>
            <person name="Silverstein K.A."/>
            <person name="Skrzypek M.S."/>
            <person name="Soll D."/>
            <person name="Staggs R."/>
            <person name="Stansfield I."/>
            <person name="Stumpf M.P."/>
            <person name="Sudbery P.E."/>
            <person name="Srikantha T."/>
            <person name="Zeng Q."/>
            <person name="Berman J."/>
            <person name="Berriman M."/>
            <person name="Heitman J."/>
            <person name="Gow N.A."/>
            <person name="Lorenz M.C."/>
            <person name="Birren B.W."/>
            <person name="Kellis M."/>
            <person name="Cuomo C.A."/>
        </authorList>
    </citation>
    <scope>NUCLEOTIDE SEQUENCE [LARGE SCALE GENOMIC DNA]</scope>
    <source>
        <strain evidence="1 2">ATCC 42720</strain>
    </source>
</reference>
<dbReference type="VEuPathDB" id="FungiDB:CLUG_05435"/>
<sequence length="159" mass="18223">MLDKRRIGGSIRKERKVIPRGLPHHKCMEVEKNALFLFGPETGFHWSSSETEKVRAFWPCRFVSRCFYFCLWFGTPFTQSAPSLACKFFSVASTFFFSSFLGGEIGIQIGPDWAAFYRLSQISRKLHRFNNSTIDSEGEGAWKAAGPAWECVFMRGKEN</sequence>
<dbReference type="KEGG" id="clu:CLUG_05435"/>
<evidence type="ECO:0000313" key="1">
    <source>
        <dbReference type="EMBL" id="EEQ41307.1"/>
    </source>
</evidence>
<evidence type="ECO:0000313" key="2">
    <source>
        <dbReference type="Proteomes" id="UP000007703"/>
    </source>
</evidence>
<name>C4YAX0_CLAL4</name>
<proteinExistence type="predicted"/>
<dbReference type="InParanoid" id="C4YAX0"/>
<dbReference type="EMBL" id="CH408082">
    <property type="protein sequence ID" value="EEQ41307.1"/>
    <property type="molecule type" value="Genomic_DNA"/>
</dbReference>
<dbReference type="HOGENOM" id="CLU_1660561_0_0_1"/>